<dbReference type="AlphaFoldDB" id="A0A1D7V407"/>
<evidence type="ECO:0000313" key="2">
    <source>
        <dbReference type="Proteomes" id="UP000094197"/>
    </source>
</evidence>
<dbReference type="Proteomes" id="UP000094197">
    <property type="component" value="Chromosome 2"/>
</dbReference>
<accession>A0A1D7V407</accession>
<gene>
    <name evidence="1" type="ORF">A0128_21490</name>
</gene>
<proteinExistence type="predicted"/>
<dbReference type="EMBL" id="CP015218">
    <property type="protein sequence ID" value="AOP36576.1"/>
    <property type="molecule type" value="Genomic_DNA"/>
</dbReference>
<organism evidence="1 2">
    <name type="scientific">Leptospira tipperaryensis</name>
    <dbReference type="NCBI Taxonomy" id="2564040"/>
    <lineage>
        <taxon>Bacteria</taxon>
        <taxon>Pseudomonadati</taxon>
        <taxon>Spirochaetota</taxon>
        <taxon>Spirochaetia</taxon>
        <taxon>Leptospirales</taxon>
        <taxon>Leptospiraceae</taxon>
        <taxon>Leptospira</taxon>
    </lineage>
</organism>
<protein>
    <submittedName>
        <fullName evidence="1">Uncharacterized protein</fullName>
    </submittedName>
</protein>
<keyword evidence="2" id="KW-1185">Reference proteome</keyword>
<evidence type="ECO:0000313" key="1">
    <source>
        <dbReference type="EMBL" id="AOP36576.1"/>
    </source>
</evidence>
<reference evidence="1 2" key="1">
    <citation type="submission" date="2016-04" db="EMBL/GenBank/DDBJ databases">
        <title>Complete genome seqeunce of Leptospira alstonii serovar Room22.</title>
        <authorList>
            <person name="Nally J.E."/>
            <person name="Bayles D.O."/>
            <person name="Hurley D."/>
            <person name="Fanning S."/>
            <person name="McMahon B.J."/>
            <person name="Arent Z."/>
        </authorList>
    </citation>
    <scope>NUCLEOTIDE SEQUENCE [LARGE SCALE GENOMIC DNA]</scope>
    <source>
        <strain evidence="1 2">GWTS #1</strain>
    </source>
</reference>
<sequence>MRFPFLIFQSCFLFLVFIQVGNAEKIVCPNLAKSKRAISLEFLVRSESVELLISKLRKDRIQIKGEEPSSEGRIMTLFVRMKVADFERIFSGRLEYKVVAYSSHSGSYCQSYIKNFRIPSRYQSLVREIRLPDPQSN</sequence>
<dbReference type="KEGG" id="laj:A0128_21490"/>
<name>A0A1D7V407_9LEPT</name>